<dbReference type="SUPFAM" id="SSF52833">
    <property type="entry name" value="Thioredoxin-like"/>
    <property type="match status" value="1"/>
</dbReference>
<proteinExistence type="predicted"/>
<dbReference type="RefSeq" id="WP_284216429.1">
    <property type="nucleotide sequence ID" value="NZ_BSOT01000005.1"/>
</dbReference>
<evidence type="ECO:0000313" key="2">
    <source>
        <dbReference type="Proteomes" id="UP001156601"/>
    </source>
</evidence>
<dbReference type="InterPro" id="IPR008554">
    <property type="entry name" value="Glutaredoxin-like"/>
</dbReference>
<dbReference type="Proteomes" id="UP001156601">
    <property type="component" value="Unassembled WGS sequence"/>
</dbReference>
<sequence>MKLILFTGPNCGLCLQAKALVSLLGRDDLIVEEVNVRNNVDLYHRYGARIPVLKRDDSKKELGWIFDSKQLEEFLA</sequence>
<dbReference type="Pfam" id="PF05768">
    <property type="entry name" value="Glrx-like"/>
    <property type="match status" value="1"/>
</dbReference>
<reference evidence="1" key="1">
    <citation type="journal article" date="2014" name="Int. J. Syst. Evol. Microbiol.">
        <title>Complete genome sequence of Corynebacterium casei LMG S-19264T (=DSM 44701T), isolated from a smear-ripened cheese.</title>
        <authorList>
            <consortium name="US DOE Joint Genome Institute (JGI-PGF)"/>
            <person name="Walter F."/>
            <person name="Albersmeier A."/>
            <person name="Kalinowski J."/>
            <person name="Ruckert C."/>
        </authorList>
    </citation>
    <scope>NUCLEOTIDE SEQUENCE</scope>
    <source>
        <strain evidence="1">NBRC 110023</strain>
    </source>
</reference>
<organism evidence="1 2">
    <name type="scientific">Agaribacter marinus</name>
    <dbReference type="NCBI Taxonomy" id="1431249"/>
    <lineage>
        <taxon>Bacteria</taxon>
        <taxon>Pseudomonadati</taxon>
        <taxon>Pseudomonadota</taxon>
        <taxon>Gammaproteobacteria</taxon>
        <taxon>Alteromonadales</taxon>
        <taxon>Alteromonadaceae</taxon>
        <taxon>Agaribacter</taxon>
    </lineage>
</organism>
<evidence type="ECO:0008006" key="3">
    <source>
        <dbReference type="Google" id="ProtNLM"/>
    </source>
</evidence>
<gene>
    <name evidence="1" type="ORF">GCM10007852_10330</name>
</gene>
<dbReference type="AlphaFoldDB" id="A0AA37SXX9"/>
<dbReference type="EMBL" id="BSOT01000005">
    <property type="protein sequence ID" value="GLR70125.1"/>
    <property type="molecule type" value="Genomic_DNA"/>
</dbReference>
<comment type="caution">
    <text evidence="1">The sequence shown here is derived from an EMBL/GenBank/DDBJ whole genome shotgun (WGS) entry which is preliminary data.</text>
</comment>
<name>A0AA37SXX9_9ALTE</name>
<dbReference type="InterPro" id="IPR036249">
    <property type="entry name" value="Thioredoxin-like_sf"/>
</dbReference>
<accession>A0AA37SXX9</accession>
<evidence type="ECO:0000313" key="1">
    <source>
        <dbReference type="EMBL" id="GLR70125.1"/>
    </source>
</evidence>
<keyword evidence="2" id="KW-1185">Reference proteome</keyword>
<dbReference type="Gene3D" id="3.40.30.10">
    <property type="entry name" value="Glutaredoxin"/>
    <property type="match status" value="1"/>
</dbReference>
<reference evidence="1" key="2">
    <citation type="submission" date="2023-01" db="EMBL/GenBank/DDBJ databases">
        <title>Draft genome sequence of Agaribacter marinus strain NBRC 110023.</title>
        <authorList>
            <person name="Sun Q."/>
            <person name="Mori K."/>
        </authorList>
    </citation>
    <scope>NUCLEOTIDE SEQUENCE</scope>
    <source>
        <strain evidence="1">NBRC 110023</strain>
    </source>
</reference>
<protein>
    <recommendedName>
        <fullName evidence="3">Glutaredoxin</fullName>
    </recommendedName>
</protein>